<sequence>MARASRRPVSKRRAAALKFLSNISFENSAHQLEEPSQQTVVIEDEKCPSSLSVGSGGNEQIFEEYVSAKYVEANFMASVSAPFRERQADLKHRAQKCKEVKITNVNNLKNCKNERIMLVSASSKIPFYVFSFLPYKKNKSKGDGKKESGGRRRNLSGSRPLSSFIDTLDPYDMLGLEKFENGQMISYQQLLLPSLPEKEEVKSSAFQDASDQVAENMGKTVHMSRCMSIDLGASAKNLVASSSPPFAEIRGGDLEDYGFGCFSQIVYSPFLLDDPELMSGKHRTVLTFPSYRASVIDYVRPSELKKELNEKFKEKFPHIQLTLSKLRSLKKEMKNISKTEKCVDLLTVAQSYVYFEKLILRKVINKTNRKVCAAVCLLLSAKMNDTKGIALKQLLEKLESIFRLSRKDILALEFPAVVALEFSLHVPTWEVLPHFQRLNYES</sequence>
<feature type="region of interest" description="Disordered" evidence="1">
    <location>
        <begin position="138"/>
        <end position="158"/>
    </location>
</feature>
<proteinExistence type="predicted"/>
<gene>
    <name evidence="3" type="ORF">V9T40_005580</name>
</gene>
<comment type="caution">
    <text evidence="3">The sequence shown here is derived from an EMBL/GenBank/DDBJ whole genome shotgun (WGS) entry which is preliminary data.</text>
</comment>
<evidence type="ECO:0000256" key="1">
    <source>
        <dbReference type="SAM" id="MobiDB-lite"/>
    </source>
</evidence>
<dbReference type="Pfam" id="PF00134">
    <property type="entry name" value="Cyclin_N"/>
    <property type="match status" value="1"/>
</dbReference>
<evidence type="ECO:0000313" key="3">
    <source>
        <dbReference type="EMBL" id="KAK7604394.1"/>
    </source>
</evidence>
<feature type="domain" description="Cyclin N-terminal" evidence="2">
    <location>
        <begin position="324"/>
        <end position="424"/>
    </location>
</feature>
<dbReference type="GO" id="GO:0051726">
    <property type="term" value="P:regulation of cell cycle"/>
    <property type="evidence" value="ECO:0007669"/>
    <property type="project" value="InterPro"/>
</dbReference>
<accession>A0AAN9U277</accession>
<dbReference type="InterPro" id="IPR006671">
    <property type="entry name" value="Cyclin_N"/>
</dbReference>
<name>A0AAN9U277_9HEMI</name>
<protein>
    <recommendedName>
        <fullName evidence="2">Cyclin N-terminal domain-containing protein</fullName>
    </recommendedName>
</protein>
<dbReference type="InterPro" id="IPR012388">
    <property type="entry name" value="CABLES1/2"/>
</dbReference>
<dbReference type="CDD" id="cd20556">
    <property type="entry name" value="CYCLIN_CABLES"/>
    <property type="match status" value="1"/>
</dbReference>
<dbReference type="EMBL" id="JBBCAQ010000003">
    <property type="protein sequence ID" value="KAK7604394.1"/>
    <property type="molecule type" value="Genomic_DNA"/>
</dbReference>
<evidence type="ECO:0000313" key="4">
    <source>
        <dbReference type="Proteomes" id="UP001367676"/>
    </source>
</evidence>
<dbReference type="PANTHER" id="PTHR22896:SF0">
    <property type="entry name" value="CYCLIN N-TERMINAL DOMAIN-CONTAINING PROTEIN"/>
    <property type="match status" value="1"/>
</dbReference>
<organism evidence="3 4">
    <name type="scientific">Parthenolecanium corni</name>
    <dbReference type="NCBI Taxonomy" id="536013"/>
    <lineage>
        <taxon>Eukaryota</taxon>
        <taxon>Metazoa</taxon>
        <taxon>Ecdysozoa</taxon>
        <taxon>Arthropoda</taxon>
        <taxon>Hexapoda</taxon>
        <taxon>Insecta</taxon>
        <taxon>Pterygota</taxon>
        <taxon>Neoptera</taxon>
        <taxon>Paraneoptera</taxon>
        <taxon>Hemiptera</taxon>
        <taxon>Sternorrhyncha</taxon>
        <taxon>Coccoidea</taxon>
        <taxon>Coccidae</taxon>
        <taxon>Parthenolecanium</taxon>
    </lineage>
</organism>
<reference evidence="3 4" key="1">
    <citation type="submission" date="2024-03" db="EMBL/GenBank/DDBJ databases">
        <title>Adaptation during the transition from Ophiocordyceps entomopathogen to insect associate is accompanied by gene loss and intensified selection.</title>
        <authorList>
            <person name="Ward C.M."/>
            <person name="Onetto C.A."/>
            <person name="Borneman A.R."/>
        </authorList>
    </citation>
    <scope>NUCLEOTIDE SEQUENCE [LARGE SCALE GENOMIC DNA]</scope>
    <source>
        <strain evidence="3">AWRI1</strain>
        <tissue evidence="3">Single Adult Female</tissue>
    </source>
</reference>
<feature type="compositionally biased region" description="Basic and acidic residues" evidence="1">
    <location>
        <begin position="140"/>
        <end position="150"/>
    </location>
</feature>
<dbReference type="SUPFAM" id="SSF47954">
    <property type="entry name" value="Cyclin-like"/>
    <property type="match status" value="1"/>
</dbReference>
<dbReference type="Gene3D" id="1.10.472.10">
    <property type="entry name" value="Cyclin-like"/>
    <property type="match status" value="1"/>
</dbReference>
<dbReference type="InterPro" id="IPR036915">
    <property type="entry name" value="Cyclin-like_sf"/>
</dbReference>
<dbReference type="AlphaFoldDB" id="A0AAN9U277"/>
<evidence type="ECO:0000259" key="2">
    <source>
        <dbReference type="Pfam" id="PF00134"/>
    </source>
</evidence>
<dbReference type="Proteomes" id="UP001367676">
    <property type="component" value="Unassembled WGS sequence"/>
</dbReference>
<dbReference type="PANTHER" id="PTHR22896">
    <property type="entry name" value="CDK5 AND ABL1 ENZYME SUBSTRATE 1"/>
    <property type="match status" value="1"/>
</dbReference>
<keyword evidence="4" id="KW-1185">Reference proteome</keyword>